<dbReference type="Proteomes" id="UP000681720">
    <property type="component" value="Unassembled WGS sequence"/>
</dbReference>
<comment type="caution">
    <text evidence="1">The sequence shown here is derived from an EMBL/GenBank/DDBJ whole genome shotgun (WGS) entry which is preliminary data.</text>
</comment>
<feature type="non-terminal residue" evidence="1">
    <location>
        <position position="64"/>
    </location>
</feature>
<dbReference type="EMBL" id="CAJOBI010147097">
    <property type="protein sequence ID" value="CAF4794662.1"/>
    <property type="molecule type" value="Genomic_DNA"/>
</dbReference>
<evidence type="ECO:0000313" key="2">
    <source>
        <dbReference type="EMBL" id="CAF4906605.1"/>
    </source>
</evidence>
<evidence type="ECO:0000313" key="3">
    <source>
        <dbReference type="EMBL" id="CAF4995538.1"/>
    </source>
</evidence>
<reference evidence="1" key="1">
    <citation type="submission" date="2021-02" db="EMBL/GenBank/DDBJ databases">
        <authorList>
            <person name="Nowell W R."/>
        </authorList>
    </citation>
    <scope>NUCLEOTIDE SEQUENCE</scope>
</reference>
<sequence>SLKNNDKQTSNHQLIREQLVKQKRLFTERLDEQNGIFSATDERRLIEMDEAIEAIDLAIDYQNN</sequence>
<name>A0A8S3B6X1_9BILA</name>
<gene>
    <name evidence="2" type="ORF">GIL414_LOCUS52109</name>
    <name evidence="3" type="ORF">GIL414_LOCUS56912</name>
    <name evidence="1" type="ORF">SMN809_LOCUS46912</name>
</gene>
<organism evidence="1 4">
    <name type="scientific">Rotaria magnacalcarata</name>
    <dbReference type="NCBI Taxonomy" id="392030"/>
    <lineage>
        <taxon>Eukaryota</taxon>
        <taxon>Metazoa</taxon>
        <taxon>Spiralia</taxon>
        <taxon>Gnathifera</taxon>
        <taxon>Rotifera</taxon>
        <taxon>Eurotatoria</taxon>
        <taxon>Bdelloidea</taxon>
        <taxon>Philodinida</taxon>
        <taxon>Philodinidae</taxon>
        <taxon>Rotaria</taxon>
    </lineage>
</organism>
<evidence type="ECO:0000313" key="4">
    <source>
        <dbReference type="Proteomes" id="UP000676336"/>
    </source>
</evidence>
<dbReference type="AlphaFoldDB" id="A0A8S3B6X1"/>
<dbReference type="EMBL" id="CAJOBJ010177705">
    <property type="protein sequence ID" value="CAF4906605.1"/>
    <property type="molecule type" value="Genomic_DNA"/>
</dbReference>
<evidence type="ECO:0000313" key="1">
    <source>
        <dbReference type="EMBL" id="CAF4794662.1"/>
    </source>
</evidence>
<proteinExistence type="predicted"/>
<protein>
    <submittedName>
        <fullName evidence="1">Uncharacterized protein</fullName>
    </submittedName>
</protein>
<dbReference type="Proteomes" id="UP000676336">
    <property type="component" value="Unassembled WGS sequence"/>
</dbReference>
<accession>A0A8S3B6X1</accession>
<dbReference type="EMBL" id="CAJOBJ010205474">
    <property type="protein sequence ID" value="CAF4995538.1"/>
    <property type="molecule type" value="Genomic_DNA"/>
</dbReference>
<feature type="non-terminal residue" evidence="1">
    <location>
        <position position="1"/>
    </location>
</feature>